<sequence length="133" mass="14816">MIVLDNDTAVKILREGDAAVTSHLRQYSSETWAIPSLVAFEFFQHYDELAIVAQTQQRLHDVFDEILPLTDDVAVEAWRINDRLLSQGIGLDKLDLLHLATASEAGGTFVTHNSSDFDKTPVHQLTDIDVIVA</sequence>
<dbReference type="Gene3D" id="3.40.50.1010">
    <property type="entry name" value="5'-nuclease"/>
    <property type="match status" value="1"/>
</dbReference>
<dbReference type="Proteomes" id="UP000663292">
    <property type="component" value="Chromosome"/>
</dbReference>
<protein>
    <submittedName>
        <fullName evidence="2">PIN domain containing protein</fullName>
    </submittedName>
</protein>
<dbReference type="InterPro" id="IPR002716">
    <property type="entry name" value="PIN_dom"/>
</dbReference>
<dbReference type="SUPFAM" id="SSF88723">
    <property type="entry name" value="PIN domain-like"/>
    <property type="match status" value="1"/>
</dbReference>
<feature type="domain" description="PIN" evidence="1">
    <location>
        <begin position="2"/>
        <end position="120"/>
    </location>
</feature>
<accession>A0A897NW86</accession>
<organism evidence="2 3">
    <name type="scientific">Halapricum desulfuricans</name>
    <dbReference type="NCBI Taxonomy" id="2841257"/>
    <lineage>
        <taxon>Archaea</taxon>
        <taxon>Methanobacteriati</taxon>
        <taxon>Methanobacteriota</taxon>
        <taxon>Stenosarchaea group</taxon>
        <taxon>Halobacteria</taxon>
        <taxon>Halobacteriales</taxon>
        <taxon>Haloarculaceae</taxon>
        <taxon>Halapricum</taxon>
    </lineage>
</organism>
<evidence type="ECO:0000259" key="1">
    <source>
        <dbReference type="Pfam" id="PF01850"/>
    </source>
</evidence>
<dbReference type="InterPro" id="IPR029060">
    <property type="entry name" value="PIN-like_dom_sf"/>
</dbReference>
<dbReference type="CDD" id="cd09881">
    <property type="entry name" value="PIN_VapC4-5_FitB-like"/>
    <property type="match status" value="1"/>
</dbReference>
<reference evidence="2 3" key="1">
    <citation type="submission" date="2020-11" db="EMBL/GenBank/DDBJ databases">
        <title>Carbohydrate-dependent, anaerobic sulfur respiration: A novel catabolism in halophilic archaea.</title>
        <authorList>
            <person name="Sorokin D.Y."/>
            <person name="Messina E."/>
            <person name="Smedile F."/>
            <person name="La Cono V."/>
            <person name="Hallsworth J.E."/>
            <person name="Yakimov M.M."/>
        </authorList>
    </citation>
    <scope>NUCLEOTIDE SEQUENCE [LARGE SCALE GENOMIC DNA]</scope>
    <source>
        <strain evidence="2 3">HSR-Est</strain>
    </source>
</reference>
<dbReference type="EMBL" id="CP064791">
    <property type="protein sequence ID" value="QSG14929.1"/>
    <property type="molecule type" value="Genomic_DNA"/>
</dbReference>
<gene>
    <name evidence="2" type="primary">vapC3</name>
    <name evidence="2" type="ORF">HSEST_1398</name>
</gene>
<dbReference type="Pfam" id="PF01850">
    <property type="entry name" value="PIN"/>
    <property type="match status" value="1"/>
</dbReference>
<dbReference type="RefSeq" id="WP_229120195.1">
    <property type="nucleotide sequence ID" value="NZ_CP064791.1"/>
</dbReference>
<evidence type="ECO:0000313" key="3">
    <source>
        <dbReference type="Proteomes" id="UP000663292"/>
    </source>
</evidence>
<dbReference type="GeneID" id="68858037"/>
<keyword evidence="3" id="KW-1185">Reference proteome</keyword>
<dbReference type="AlphaFoldDB" id="A0A897NW86"/>
<proteinExistence type="predicted"/>
<evidence type="ECO:0000313" key="2">
    <source>
        <dbReference type="EMBL" id="QSG14929.1"/>
    </source>
</evidence>
<name>A0A897NW86_9EURY</name>